<accession>A0A034VHE7</accession>
<dbReference type="CTD" id="26286"/>
<protein>
    <submittedName>
        <fullName evidence="8">ADP-ribosylation factor GTPase-activating protein 2</fullName>
    </submittedName>
</protein>
<keyword evidence="1" id="KW-0343">GTPase activation</keyword>
<feature type="compositionally biased region" description="Polar residues" evidence="6">
    <location>
        <begin position="458"/>
        <end position="473"/>
    </location>
</feature>
<keyword evidence="2" id="KW-0479">Metal-binding</keyword>
<dbReference type="InterPro" id="IPR001164">
    <property type="entry name" value="ArfGAP_dom"/>
</dbReference>
<dbReference type="AlphaFoldDB" id="A0A034VHE7"/>
<dbReference type="PRINTS" id="PR00405">
    <property type="entry name" value="REVINTRACTNG"/>
</dbReference>
<name>A0A034VHE7_BACDO</name>
<dbReference type="SMART" id="SM00105">
    <property type="entry name" value="ArfGap"/>
    <property type="match status" value="1"/>
</dbReference>
<evidence type="ECO:0000256" key="3">
    <source>
        <dbReference type="ARBA" id="ARBA00022771"/>
    </source>
</evidence>
<feature type="compositionally biased region" description="Low complexity" evidence="6">
    <location>
        <begin position="440"/>
        <end position="456"/>
    </location>
</feature>
<dbReference type="KEGG" id="bdr:105227216"/>
<dbReference type="GO" id="GO:0048205">
    <property type="term" value="P:COPI coating of Golgi vesicle"/>
    <property type="evidence" value="ECO:0007669"/>
    <property type="project" value="TreeGrafter"/>
</dbReference>
<evidence type="ECO:0000256" key="4">
    <source>
        <dbReference type="ARBA" id="ARBA00022833"/>
    </source>
</evidence>
<evidence type="ECO:0000259" key="7">
    <source>
        <dbReference type="PROSITE" id="PS50115"/>
    </source>
</evidence>
<organism evidence="8">
    <name type="scientific">Bactrocera dorsalis</name>
    <name type="common">Oriental fruit fly</name>
    <name type="synonym">Dacus dorsalis</name>
    <dbReference type="NCBI Taxonomy" id="27457"/>
    <lineage>
        <taxon>Eukaryota</taxon>
        <taxon>Metazoa</taxon>
        <taxon>Ecdysozoa</taxon>
        <taxon>Arthropoda</taxon>
        <taxon>Hexapoda</taxon>
        <taxon>Insecta</taxon>
        <taxon>Pterygota</taxon>
        <taxon>Neoptera</taxon>
        <taxon>Endopterygota</taxon>
        <taxon>Diptera</taxon>
        <taxon>Brachycera</taxon>
        <taxon>Muscomorpha</taxon>
        <taxon>Tephritoidea</taxon>
        <taxon>Tephritidae</taxon>
        <taxon>Bactrocera</taxon>
        <taxon>Bactrocera</taxon>
    </lineage>
</organism>
<reference evidence="8" key="1">
    <citation type="journal article" date="2014" name="BMC Genomics">
        <title>Characterizing the developmental transcriptome of the oriental fruit fly, Bactrocera dorsalis (Diptera: Tephritidae) through comparative genomic analysis with Drosophila melanogaster utilizing modENCODE datasets.</title>
        <authorList>
            <person name="Geib S.M."/>
            <person name="Calla B."/>
            <person name="Hall B."/>
            <person name="Hou S."/>
            <person name="Manoukis N.C."/>
        </authorList>
    </citation>
    <scope>NUCLEOTIDE SEQUENCE</scope>
    <source>
        <strain evidence="8">Punador</strain>
    </source>
</reference>
<sequence length="576" mass="62661">MSNSSAGPTKQDIEAVFHRLRSQPANKACFDCSAKAPTWSSVTYGIFICIDCSAVHRNLGVHLTFVRSTNLDTNWTWVQLRQMQLGGNANAAQFFRQHNCNTTDAQQKYNSRAAQLYRDKLAALAQQAMKVHGTKLHLENTTDKADGNESKTTTDAEEDFFAECTNDNNKKTLFDNNNSEREVKLDIITKTATPTLSKDKASTENFSAGAPSVDFLNSVVPPPAVAPSIGVRKIQPKKSGLGARKGGLGATKVKTNFAEIEQRANLANQCKEAPVVSDKPQTIEEQIESVATMRLAYKDLSLQKTREEEKLKSVDPAKAKQMERLGMGFSLRGSDISHSALSDMETIQQTSAPKTQAKMSNFVRNEELADIDNVLSDYSSHLYIDNVGARGNGGVKSSKLDKSELEMMGFEAIEPIGGGHSNITSMFAGADGDAKQKPPAKSTASRSTESSSQKTANKSKSMTFDETSAQQKFGSAKGFGSDQFFANDPSKSERRKANLTRFQNSDSISSSEYFGRNEQGNGVRGQGSLDAAAVVFQAPDLDDVKESVRQGVHKVAGRLSSIANDVMSSIQDKYGY</sequence>
<dbReference type="PROSITE" id="PS50115">
    <property type="entry name" value="ARFGAP"/>
    <property type="match status" value="1"/>
</dbReference>
<dbReference type="SUPFAM" id="SSF57863">
    <property type="entry name" value="ArfGap/RecO-like zinc finger"/>
    <property type="match status" value="1"/>
</dbReference>
<dbReference type="PANTHER" id="PTHR45686">
    <property type="entry name" value="ADP-RIBOSYLATION FACTOR GTPASE ACTIVATING PROTEIN 3, ISOFORM H-RELATED"/>
    <property type="match status" value="1"/>
</dbReference>
<dbReference type="RefSeq" id="XP_011204757.2">
    <property type="nucleotide sequence ID" value="XM_011206455.4"/>
</dbReference>
<dbReference type="Gene3D" id="1.10.220.150">
    <property type="entry name" value="Arf GTPase activating protein"/>
    <property type="match status" value="1"/>
</dbReference>
<dbReference type="Pfam" id="PF01412">
    <property type="entry name" value="ArfGap"/>
    <property type="match status" value="1"/>
</dbReference>
<evidence type="ECO:0000256" key="5">
    <source>
        <dbReference type="PROSITE-ProRule" id="PRU00288"/>
    </source>
</evidence>
<dbReference type="GO" id="GO:0000139">
    <property type="term" value="C:Golgi membrane"/>
    <property type="evidence" value="ECO:0007669"/>
    <property type="project" value="GOC"/>
</dbReference>
<dbReference type="FunFam" id="1.10.220.150:FF:000004">
    <property type="entry name" value="Putative ADP-ribosylation factor GTPase-activating protein 2"/>
    <property type="match status" value="1"/>
</dbReference>
<dbReference type="OrthoDB" id="983479at2759"/>
<dbReference type="GO" id="GO:0005096">
    <property type="term" value="F:GTPase activator activity"/>
    <property type="evidence" value="ECO:0007669"/>
    <property type="project" value="UniProtKB-KW"/>
</dbReference>
<dbReference type="GeneID" id="105227216"/>
<feature type="region of interest" description="Disordered" evidence="6">
    <location>
        <begin position="423"/>
        <end position="501"/>
    </location>
</feature>
<dbReference type="CDD" id="cd08959">
    <property type="entry name" value="ArfGap_ArfGap1_like"/>
    <property type="match status" value="1"/>
</dbReference>
<dbReference type="InterPro" id="IPR038508">
    <property type="entry name" value="ArfGAP_dom_sf"/>
</dbReference>
<dbReference type="EMBL" id="GAKP01017013">
    <property type="protein sequence ID" value="JAC41939.1"/>
    <property type="molecule type" value="Transcribed_RNA"/>
</dbReference>
<keyword evidence="3 5" id="KW-0863">Zinc-finger</keyword>
<feature type="domain" description="Arf-GAP" evidence="7">
    <location>
        <begin position="14"/>
        <end position="130"/>
    </location>
</feature>
<evidence type="ECO:0000256" key="1">
    <source>
        <dbReference type="ARBA" id="ARBA00022468"/>
    </source>
</evidence>
<evidence type="ECO:0000313" key="8">
    <source>
        <dbReference type="EMBL" id="JAC41939.1"/>
    </source>
</evidence>
<evidence type="ECO:0000256" key="6">
    <source>
        <dbReference type="SAM" id="MobiDB-lite"/>
    </source>
</evidence>
<dbReference type="PANTHER" id="PTHR45686:SF4">
    <property type="entry name" value="ADP-RIBOSYLATION FACTOR GTPASE ACTIVATING PROTEIN 3, ISOFORM H"/>
    <property type="match status" value="1"/>
</dbReference>
<gene>
    <name evidence="8" type="primary">ARFG2</name>
</gene>
<keyword evidence="4" id="KW-0862">Zinc</keyword>
<proteinExistence type="predicted"/>
<evidence type="ECO:0000256" key="2">
    <source>
        <dbReference type="ARBA" id="ARBA00022723"/>
    </source>
</evidence>
<dbReference type="InterPro" id="IPR037278">
    <property type="entry name" value="ARFGAP/RecO"/>
</dbReference>
<dbReference type="GO" id="GO:0008270">
    <property type="term" value="F:zinc ion binding"/>
    <property type="evidence" value="ECO:0007669"/>
    <property type="project" value="UniProtKB-KW"/>
</dbReference>